<feature type="binding site" evidence="1">
    <location>
        <position position="19"/>
    </location>
    <ligand>
        <name>substrate</name>
    </ligand>
</feature>
<dbReference type="InterPro" id="IPR036914">
    <property type="entry name" value="MGS-like_dom_sf"/>
</dbReference>
<dbReference type="PROSITE" id="PS51855">
    <property type="entry name" value="MGS"/>
    <property type="match status" value="1"/>
</dbReference>
<dbReference type="Proteomes" id="UP000811545">
    <property type="component" value="Unassembled WGS sequence"/>
</dbReference>
<evidence type="ECO:0000256" key="2">
    <source>
        <dbReference type="PIRSR" id="PIRSR006614-1"/>
    </source>
</evidence>
<feature type="domain" description="MGS-like" evidence="3">
    <location>
        <begin position="4"/>
        <end position="143"/>
    </location>
</feature>
<dbReference type="InterPro" id="IPR011607">
    <property type="entry name" value="MGS-like_dom"/>
</dbReference>
<dbReference type="GO" id="GO:0005829">
    <property type="term" value="C:cytosol"/>
    <property type="evidence" value="ECO:0007669"/>
    <property type="project" value="TreeGrafter"/>
</dbReference>
<dbReference type="NCBIfam" id="TIGR00160">
    <property type="entry name" value="MGSA"/>
    <property type="match status" value="1"/>
</dbReference>
<dbReference type="NCBIfam" id="NF003559">
    <property type="entry name" value="PRK05234.1"/>
    <property type="match status" value="1"/>
</dbReference>
<accession>A0A9E2BKZ1</accession>
<dbReference type="Pfam" id="PF02142">
    <property type="entry name" value="MGS"/>
    <property type="match status" value="1"/>
</dbReference>
<feature type="active site" description="Proton donor/acceptor" evidence="1 2">
    <location>
        <position position="71"/>
    </location>
</feature>
<name>A0A9E2BKZ1_PSYF1</name>
<feature type="binding site" evidence="1">
    <location>
        <begin position="65"/>
        <end position="66"/>
    </location>
    <ligand>
        <name>substrate</name>
    </ligand>
</feature>
<evidence type="ECO:0000313" key="5">
    <source>
        <dbReference type="Proteomes" id="UP000811545"/>
    </source>
</evidence>
<dbReference type="SMART" id="SM00851">
    <property type="entry name" value="MGS"/>
    <property type="match status" value="1"/>
</dbReference>
<gene>
    <name evidence="1 4" type="primary">mgsA</name>
    <name evidence="4" type="ORF">DDT42_00830</name>
</gene>
<evidence type="ECO:0000259" key="3">
    <source>
        <dbReference type="PROSITE" id="PS51855"/>
    </source>
</evidence>
<dbReference type="AlphaFoldDB" id="A0A9E2BKZ1"/>
<dbReference type="EMBL" id="QLTW01000035">
    <property type="protein sequence ID" value="MBT9144969.1"/>
    <property type="molecule type" value="Genomic_DNA"/>
</dbReference>
<dbReference type="GO" id="GO:0019242">
    <property type="term" value="P:methylglyoxal biosynthetic process"/>
    <property type="evidence" value="ECO:0007669"/>
    <property type="project" value="UniProtKB-UniRule"/>
</dbReference>
<sequence length="143" mass="16234">MEYKKLPMRQRKRIALIAHDNKKKELLEWAYFNRELLAQHELFATGNTGALLEKELGLNIVKLKSGPLGGDQQIGSKIAEGEIDFLIFLWDPLEPQPHDPDVKALLRIAIVWNTPVACNKASADFMISSSLMTGEYLRLIPDY</sequence>
<proteinExistence type="inferred from homology"/>
<dbReference type="HAMAP" id="MF_00549">
    <property type="entry name" value="Methylglyoxal_synth"/>
    <property type="match status" value="1"/>
</dbReference>
<keyword evidence="1 4" id="KW-0456">Lyase</keyword>
<evidence type="ECO:0000256" key="1">
    <source>
        <dbReference type="HAMAP-Rule" id="MF_00549"/>
    </source>
</evidence>
<dbReference type="CDD" id="cd01422">
    <property type="entry name" value="MGS"/>
    <property type="match status" value="1"/>
</dbReference>
<comment type="function">
    <text evidence="1">Catalyzes the formation of methylglyoxal from dihydroxyacetone phosphate.</text>
</comment>
<dbReference type="EC" id="4.2.3.3" evidence="1"/>
<dbReference type="InterPro" id="IPR004363">
    <property type="entry name" value="Methylgl_synth"/>
</dbReference>
<dbReference type="InterPro" id="IPR018148">
    <property type="entry name" value="Methylglyoxal_synth_AS"/>
</dbReference>
<comment type="similarity">
    <text evidence="1">Belongs to the methylglyoxal synthase family.</text>
</comment>
<dbReference type="Gene3D" id="3.40.50.1380">
    <property type="entry name" value="Methylglyoxal synthase-like domain"/>
    <property type="match status" value="1"/>
</dbReference>
<evidence type="ECO:0000313" key="4">
    <source>
        <dbReference type="EMBL" id="MBT9144969.1"/>
    </source>
</evidence>
<organism evidence="4 5">
    <name type="scientific">Psychracetigena formicireducens</name>
    <dbReference type="NCBI Taxonomy" id="2986056"/>
    <lineage>
        <taxon>Bacteria</taxon>
        <taxon>Bacillati</taxon>
        <taxon>Candidatus Lithacetigenota</taxon>
        <taxon>Candidatus Psychracetigena</taxon>
    </lineage>
</organism>
<feature type="binding site" evidence="1">
    <location>
        <position position="23"/>
    </location>
    <ligand>
        <name>substrate</name>
    </ligand>
</feature>
<comment type="catalytic activity">
    <reaction evidence="1">
        <text>dihydroxyacetone phosphate = methylglyoxal + phosphate</text>
        <dbReference type="Rhea" id="RHEA:17937"/>
        <dbReference type="ChEBI" id="CHEBI:17158"/>
        <dbReference type="ChEBI" id="CHEBI:43474"/>
        <dbReference type="ChEBI" id="CHEBI:57642"/>
        <dbReference type="EC" id="4.2.3.3"/>
    </reaction>
</comment>
<comment type="caution">
    <text evidence="1">Lacks conserved residue(s) required for the propagation of feature annotation.</text>
</comment>
<dbReference type="SUPFAM" id="SSF52335">
    <property type="entry name" value="Methylglyoxal synthase-like"/>
    <property type="match status" value="1"/>
</dbReference>
<feature type="binding site" evidence="1">
    <location>
        <position position="98"/>
    </location>
    <ligand>
        <name>substrate</name>
    </ligand>
</feature>
<dbReference type="PANTHER" id="PTHR30492:SF0">
    <property type="entry name" value="METHYLGLYOXAL SYNTHASE"/>
    <property type="match status" value="1"/>
</dbReference>
<reference evidence="4 5" key="1">
    <citation type="journal article" date="2021" name="bioRxiv">
        <title>Unique metabolic strategies in Hadean analogues reveal hints for primordial physiology.</title>
        <authorList>
            <person name="Nobu M.K."/>
            <person name="Nakai R."/>
            <person name="Tamazawa S."/>
            <person name="Mori H."/>
            <person name="Toyoda A."/>
            <person name="Ijiri A."/>
            <person name="Suzuki S."/>
            <person name="Kurokawa K."/>
            <person name="Kamagata Y."/>
            <person name="Tamaki H."/>
        </authorList>
    </citation>
    <scope>NUCLEOTIDE SEQUENCE [LARGE SCALE GENOMIC DNA]</scope>
    <source>
        <strain evidence="4">BS525</strain>
    </source>
</reference>
<dbReference type="GO" id="GO:0008929">
    <property type="term" value="F:methylglyoxal synthase activity"/>
    <property type="evidence" value="ECO:0007669"/>
    <property type="project" value="UniProtKB-UniRule"/>
</dbReference>
<dbReference type="PROSITE" id="PS01335">
    <property type="entry name" value="METHYLGLYOXAL_SYNTH"/>
    <property type="match status" value="1"/>
</dbReference>
<comment type="caution">
    <text evidence="4">The sequence shown here is derived from an EMBL/GenBank/DDBJ whole genome shotgun (WGS) entry which is preliminary data.</text>
</comment>
<protein>
    <recommendedName>
        <fullName evidence="1">Methylglyoxal synthase</fullName>
        <shortName evidence="1">MGS</shortName>
        <ecNumber evidence="1">4.2.3.3</ecNumber>
    </recommendedName>
</protein>
<dbReference type="PIRSF" id="PIRSF006614">
    <property type="entry name" value="Methylglyox_syn"/>
    <property type="match status" value="1"/>
</dbReference>
<dbReference type="PANTHER" id="PTHR30492">
    <property type="entry name" value="METHYLGLYOXAL SYNTHASE"/>
    <property type="match status" value="1"/>
</dbReference>